<accession>A0A176W754</accession>
<evidence type="ECO:0000256" key="2">
    <source>
        <dbReference type="SAM" id="MobiDB-lite"/>
    </source>
</evidence>
<evidence type="ECO:0000313" key="7">
    <source>
        <dbReference type="Proteomes" id="UP001162541"/>
    </source>
</evidence>
<proteinExistence type="predicted"/>
<name>A0A176W754_MARPO</name>
<feature type="region of interest" description="Disordered" evidence="2">
    <location>
        <begin position="564"/>
        <end position="583"/>
    </location>
</feature>
<organism evidence="5 6">
    <name type="scientific">Marchantia polymorpha subsp. ruderalis</name>
    <dbReference type="NCBI Taxonomy" id="1480154"/>
    <lineage>
        <taxon>Eukaryota</taxon>
        <taxon>Viridiplantae</taxon>
        <taxon>Streptophyta</taxon>
        <taxon>Embryophyta</taxon>
        <taxon>Marchantiophyta</taxon>
        <taxon>Marchantiopsida</taxon>
        <taxon>Marchantiidae</taxon>
        <taxon>Marchantiales</taxon>
        <taxon>Marchantiaceae</taxon>
        <taxon>Marchantia</taxon>
    </lineage>
</organism>
<protein>
    <recommendedName>
        <fullName evidence="3">PX domain-containing protein</fullName>
    </recommendedName>
</protein>
<feature type="region of interest" description="Disordered" evidence="2">
    <location>
        <begin position="26"/>
        <end position="93"/>
    </location>
</feature>
<feature type="domain" description="PX" evidence="3">
    <location>
        <begin position="145"/>
        <end position="264"/>
    </location>
</feature>
<dbReference type="InterPro" id="IPR036871">
    <property type="entry name" value="PX_dom_sf"/>
</dbReference>
<evidence type="ECO:0000256" key="1">
    <source>
        <dbReference type="SAM" id="Coils"/>
    </source>
</evidence>
<dbReference type="Proteomes" id="UP001162541">
    <property type="component" value="Chromosome 5"/>
</dbReference>
<reference evidence="5 6" key="1">
    <citation type="submission" date="2016-03" db="EMBL/GenBank/DDBJ databases">
        <title>Mechanisms controlling the formation of the plant cell surface in tip-growing cells are functionally conserved among land plants.</title>
        <authorList>
            <person name="Honkanen S."/>
            <person name="Jones V.A."/>
            <person name="Morieri G."/>
            <person name="Champion C."/>
            <person name="Hetherington A.J."/>
            <person name="Kelly S."/>
            <person name="Saint-Marcoux D."/>
            <person name="Proust H."/>
            <person name="Prescott H."/>
            <person name="Dolan L."/>
        </authorList>
    </citation>
    <scope>NUCLEOTIDE SEQUENCE [LARGE SCALE GENOMIC DNA]</scope>
    <source>
        <strain evidence="6">cv. Tak-1 and cv. Tak-2</strain>
        <tissue evidence="5">Whole gametophyte</tissue>
    </source>
</reference>
<dbReference type="InterPro" id="IPR015404">
    <property type="entry name" value="Vps5_C"/>
</dbReference>
<dbReference type="Proteomes" id="UP000077202">
    <property type="component" value="Unassembled WGS sequence"/>
</dbReference>
<dbReference type="EMBL" id="LVLJ01001739">
    <property type="protein sequence ID" value="OAE28451.1"/>
    <property type="molecule type" value="Genomic_DNA"/>
</dbReference>
<feature type="coiled-coil region" evidence="1">
    <location>
        <begin position="339"/>
        <end position="366"/>
    </location>
</feature>
<dbReference type="EMBL" id="AP019870">
    <property type="protein sequence ID" value="BBN10619.1"/>
    <property type="molecule type" value="Genomic_DNA"/>
</dbReference>
<dbReference type="PANTHER" id="PTHR46757">
    <property type="entry name" value="SORTING NEXIN-RELATED"/>
    <property type="match status" value="1"/>
</dbReference>
<dbReference type="PANTHER" id="PTHR46757:SF2">
    <property type="entry name" value="OS05G0346100 PROTEIN"/>
    <property type="match status" value="1"/>
</dbReference>
<dbReference type="SUPFAM" id="SSF103657">
    <property type="entry name" value="BAR/IMD domain-like"/>
    <property type="match status" value="1"/>
</dbReference>
<feature type="compositionally biased region" description="Basic and acidic residues" evidence="2">
    <location>
        <begin position="50"/>
        <end position="76"/>
    </location>
</feature>
<evidence type="ECO:0000259" key="3">
    <source>
        <dbReference type="PROSITE" id="PS50195"/>
    </source>
</evidence>
<evidence type="ECO:0000313" key="5">
    <source>
        <dbReference type="EMBL" id="OAE28451.1"/>
    </source>
</evidence>
<dbReference type="CDD" id="cd07596">
    <property type="entry name" value="BAR_SNX"/>
    <property type="match status" value="1"/>
</dbReference>
<dbReference type="Pfam" id="PF00787">
    <property type="entry name" value="PX"/>
    <property type="match status" value="1"/>
</dbReference>
<dbReference type="SUPFAM" id="SSF64268">
    <property type="entry name" value="PX domain"/>
    <property type="match status" value="1"/>
</dbReference>
<dbReference type="InterPro" id="IPR044279">
    <property type="entry name" value="SNX2A/B"/>
</dbReference>
<reference evidence="4" key="2">
    <citation type="journal article" date="2019" name="Curr. Biol.">
        <title>Chromatin organization in early land plants reveals an ancestral association between H3K27me3, transposons, and constitutive heterochromatin.</title>
        <authorList>
            <person name="Montgomery S.A."/>
            <person name="Tanizawa Y."/>
            <person name="Galik B."/>
            <person name="Wang N."/>
            <person name="Ito T."/>
            <person name="Mochizuki T."/>
            <person name="Akimcheva S."/>
            <person name="Bowman J."/>
            <person name="Cognat V."/>
            <person name="Drouard L."/>
            <person name="Ekker H."/>
            <person name="Houng S."/>
            <person name="Kohchi T."/>
            <person name="Lin S."/>
            <person name="Liu L.D."/>
            <person name="Nakamura Y."/>
            <person name="Valeeva L.R."/>
            <person name="Shakirov E.V."/>
            <person name="Shippen D.E."/>
            <person name="Wei W."/>
            <person name="Yagura M."/>
            <person name="Yamaoka S."/>
            <person name="Yamato K.T."/>
            <person name="Liu C."/>
            <person name="Berger F."/>
        </authorList>
    </citation>
    <scope>NUCLEOTIDE SEQUENCE [LARGE SCALE GENOMIC DNA]</scope>
    <source>
        <strain evidence="4">Tak-1</strain>
    </source>
</reference>
<dbReference type="GO" id="GO:0035091">
    <property type="term" value="F:phosphatidylinositol binding"/>
    <property type="evidence" value="ECO:0007669"/>
    <property type="project" value="InterPro"/>
</dbReference>
<keyword evidence="6" id="KW-1185">Reference proteome</keyword>
<feature type="compositionally biased region" description="Low complexity" evidence="2">
    <location>
        <begin position="566"/>
        <end position="583"/>
    </location>
</feature>
<reference evidence="7" key="3">
    <citation type="journal article" date="2020" name="Curr. Biol.">
        <title>Chromatin organization in early land plants reveals an ancestral association between H3K27me3, transposons, and constitutive heterochromatin.</title>
        <authorList>
            <person name="Montgomery S.A."/>
            <person name="Tanizawa Y."/>
            <person name="Galik B."/>
            <person name="Wang N."/>
            <person name="Ito T."/>
            <person name="Mochizuki T."/>
            <person name="Akimcheva S."/>
            <person name="Bowman J.L."/>
            <person name="Cognat V."/>
            <person name="Marechal-Drouard L."/>
            <person name="Ekker H."/>
            <person name="Hong S.F."/>
            <person name="Kohchi T."/>
            <person name="Lin S.S."/>
            <person name="Liu L.D."/>
            <person name="Nakamura Y."/>
            <person name="Valeeva L.R."/>
            <person name="Shakirov E.V."/>
            <person name="Shippen D.E."/>
            <person name="Wei W.L."/>
            <person name="Yagura M."/>
            <person name="Yamaoka S."/>
            <person name="Yamato K.T."/>
            <person name="Liu C."/>
            <person name="Berger F."/>
        </authorList>
    </citation>
    <scope>NUCLEOTIDE SEQUENCE [LARGE SCALE GENOMIC DNA]</scope>
    <source>
        <strain evidence="7">Tak-1</strain>
    </source>
</reference>
<feature type="compositionally biased region" description="Polar residues" evidence="2">
    <location>
        <begin position="34"/>
        <end position="49"/>
    </location>
</feature>
<dbReference type="SMART" id="SM00312">
    <property type="entry name" value="PX"/>
    <property type="match status" value="1"/>
</dbReference>
<evidence type="ECO:0000313" key="4">
    <source>
        <dbReference type="EMBL" id="BBN10619.1"/>
    </source>
</evidence>
<dbReference type="InterPro" id="IPR027267">
    <property type="entry name" value="AH/BAR_dom_sf"/>
</dbReference>
<gene>
    <name evidence="5" type="ORF">AXG93_115s1410</name>
    <name evidence="4" type="ORF">Mp_5g05090</name>
</gene>
<keyword evidence="1" id="KW-0175">Coiled coil</keyword>
<dbReference type="FunFam" id="3.30.1520.10:FF:000059">
    <property type="entry name" value="Sorting nexin 2B"/>
    <property type="match status" value="1"/>
</dbReference>
<dbReference type="InterPro" id="IPR001683">
    <property type="entry name" value="PX_dom"/>
</dbReference>
<dbReference type="Pfam" id="PF09325">
    <property type="entry name" value="Vps5"/>
    <property type="match status" value="1"/>
</dbReference>
<dbReference type="Gene3D" id="1.20.1270.60">
    <property type="entry name" value="Arfaptin homology (AH) domain/BAR domain"/>
    <property type="match status" value="1"/>
</dbReference>
<dbReference type="Gene3D" id="3.30.1520.10">
    <property type="entry name" value="Phox-like domain"/>
    <property type="match status" value="1"/>
</dbReference>
<sequence>MMGSEDDEAQQARLFTSTDAMESLVLDQSPHPFLSNSDYRSAMSGSTALDESHHPLSSPRHDSSQKSFKDSYRKSFQDSSNSSSSRKSFREADLVEPPSYADAIFTPYMGEASSVNGNGREVGNSSSSSLQSFPVYSDTLIITVTQPQKSQESGGSIVPGGSSYVTYLITTRTNIPEYRGTDFNVRRRFRDVVTLGDRLADAYRGYFIPPRPDKSIVESQVMQKAEFIEQRRVALEKYLSRLAAHPVLRRSNELRLFLQFQGKLPLTPTTDMASRMLDGAVNLPRQLFGESSTVVPPQEASQPAKGGRDLVRLFKELKQSVTNDWGGVKPAVFEEDKAFLEKKEKLQDLEKQLGDASQQAEILVKAQQDVGEVMGELGLAFIKIAKFETEEMGTNPQRIHANDAKRIGTAAVKASRFYREANAQSVKHLDQLHEYLGLMQALHAAYADRSNALLTVQTLMTDLQANNLKVEKLNVAASKFFGVDKNRNRKIEELKEAVKVNEEARDCAQQEYDRIKERNRTELERFEKDRRRDFLNMIRGFVMTQVGYAEKIANVWTKVGEEASNGLSGKSLEASSSGSSTPN</sequence>
<feature type="compositionally biased region" description="Low complexity" evidence="2">
    <location>
        <begin position="77"/>
        <end position="86"/>
    </location>
</feature>
<dbReference type="AlphaFoldDB" id="A0A176W754"/>
<feature type="coiled-coil region" evidence="1">
    <location>
        <begin position="491"/>
        <end position="525"/>
    </location>
</feature>
<dbReference type="PROSITE" id="PS50195">
    <property type="entry name" value="PX"/>
    <property type="match status" value="1"/>
</dbReference>
<dbReference type="CDD" id="cd06865">
    <property type="entry name" value="PX_SNX_like"/>
    <property type="match status" value="1"/>
</dbReference>
<evidence type="ECO:0000313" key="6">
    <source>
        <dbReference type="Proteomes" id="UP000077202"/>
    </source>
</evidence>
<dbReference type="GO" id="GO:0005768">
    <property type="term" value="C:endosome"/>
    <property type="evidence" value="ECO:0007669"/>
    <property type="project" value="UniProtKB-ARBA"/>
</dbReference>